<feature type="transmembrane region" description="Helical" evidence="7">
    <location>
        <begin position="71"/>
        <end position="92"/>
    </location>
</feature>
<evidence type="ECO:0000256" key="7">
    <source>
        <dbReference type="RuleBase" id="RU363032"/>
    </source>
</evidence>
<accession>A0A2N5ZJ24</accession>
<feature type="domain" description="ABC transmembrane type-1" evidence="8">
    <location>
        <begin position="67"/>
        <end position="279"/>
    </location>
</feature>
<dbReference type="InterPro" id="IPR035906">
    <property type="entry name" value="MetI-like_sf"/>
</dbReference>
<comment type="caution">
    <text evidence="9">The sequence shown here is derived from an EMBL/GenBank/DDBJ whole genome shotgun (WGS) entry which is preliminary data.</text>
</comment>
<dbReference type="SUPFAM" id="SSF161098">
    <property type="entry name" value="MetI-like"/>
    <property type="match status" value="1"/>
</dbReference>
<evidence type="ECO:0000313" key="10">
    <source>
        <dbReference type="Proteomes" id="UP000234857"/>
    </source>
</evidence>
<evidence type="ECO:0000256" key="3">
    <source>
        <dbReference type="ARBA" id="ARBA00022475"/>
    </source>
</evidence>
<reference evidence="9 10" key="1">
    <citation type="submission" date="2017-11" db="EMBL/GenBank/DDBJ databases">
        <title>Genome-resolved metagenomics identifies genetic mobility, metabolic interactions, and unexpected diversity in perchlorate-reducing communities.</title>
        <authorList>
            <person name="Barnum T.P."/>
            <person name="Figueroa I.A."/>
            <person name="Carlstrom C.I."/>
            <person name="Lucas L.N."/>
            <person name="Engelbrektson A.L."/>
            <person name="Coates J.D."/>
        </authorList>
    </citation>
    <scope>NUCLEOTIDE SEQUENCE [LARGE SCALE GENOMIC DNA]</scope>
    <source>
        <strain evidence="9">BM706</strain>
    </source>
</reference>
<protein>
    <submittedName>
        <fullName evidence="9">Sugar ABC transporter permease</fullName>
    </submittedName>
</protein>
<name>A0A2N5ZJ24_MUIH1</name>
<keyword evidence="4 7" id="KW-0812">Transmembrane</keyword>
<dbReference type="PANTHER" id="PTHR30193:SF37">
    <property type="entry name" value="INNER MEMBRANE ABC TRANSPORTER PERMEASE PROTEIN YCJO"/>
    <property type="match status" value="1"/>
</dbReference>
<dbReference type="InterPro" id="IPR000515">
    <property type="entry name" value="MetI-like"/>
</dbReference>
<keyword evidence="6 7" id="KW-0472">Membrane</keyword>
<evidence type="ECO:0000259" key="8">
    <source>
        <dbReference type="PROSITE" id="PS50928"/>
    </source>
</evidence>
<gene>
    <name evidence="9" type="ORF">C0601_04205</name>
</gene>
<evidence type="ECO:0000256" key="1">
    <source>
        <dbReference type="ARBA" id="ARBA00004651"/>
    </source>
</evidence>
<evidence type="ECO:0000313" key="9">
    <source>
        <dbReference type="EMBL" id="PLX18646.1"/>
    </source>
</evidence>
<dbReference type="GO" id="GO:0005886">
    <property type="term" value="C:plasma membrane"/>
    <property type="evidence" value="ECO:0007669"/>
    <property type="project" value="UniProtKB-SubCell"/>
</dbReference>
<keyword evidence="5 7" id="KW-1133">Transmembrane helix</keyword>
<dbReference type="Gene3D" id="1.10.3720.10">
    <property type="entry name" value="MetI-like"/>
    <property type="match status" value="1"/>
</dbReference>
<feature type="transmembrane region" description="Helical" evidence="7">
    <location>
        <begin position="256"/>
        <end position="278"/>
    </location>
</feature>
<dbReference type="Proteomes" id="UP000234857">
    <property type="component" value="Unassembled WGS sequence"/>
</dbReference>
<feature type="transmembrane region" description="Helical" evidence="7">
    <location>
        <begin position="104"/>
        <end position="124"/>
    </location>
</feature>
<evidence type="ECO:0000256" key="2">
    <source>
        <dbReference type="ARBA" id="ARBA00022448"/>
    </source>
</evidence>
<dbReference type="Pfam" id="PF00528">
    <property type="entry name" value="BPD_transp_1"/>
    <property type="match status" value="1"/>
</dbReference>
<keyword evidence="2 7" id="KW-0813">Transport</keyword>
<sequence length="291" mass="32817">MNKKTKAFLTALCYIIPGALIVLTFHFIPIFYSLYYSFFKGGLGAKTFVGLSNYIELLKDAEFWASIRHTLFYVVGTVPTTIILSLFIAMLLNSKIKGLSVYRTIYFLPVITSINAVSLVWKWLFHNQHGLLNSVLNGMGFESINWLGDPNWAMISIIIMSIWKGLGYNIIIFLAGLQGIPKHLYESAEIDGAGVWHKFRNITVPMISPVTFFVLVMSTISSFQVFAQVYMMTQGGPAKATTVIVYHLYDKAFQKFQLGASSAIALVLFLMIFTMTLIQRKVAEKKVHYSN</sequence>
<dbReference type="InterPro" id="IPR051393">
    <property type="entry name" value="ABC_transporter_permease"/>
</dbReference>
<dbReference type="PANTHER" id="PTHR30193">
    <property type="entry name" value="ABC TRANSPORTER PERMEASE PROTEIN"/>
    <property type="match status" value="1"/>
</dbReference>
<dbReference type="EMBL" id="PKTG01000056">
    <property type="protein sequence ID" value="PLX18646.1"/>
    <property type="molecule type" value="Genomic_DNA"/>
</dbReference>
<organism evidence="9 10">
    <name type="scientific">Muiribacterium halophilum</name>
    <dbReference type="NCBI Taxonomy" id="2053465"/>
    <lineage>
        <taxon>Bacteria</taxon>
        <taxon>Candidatus Muiribacteriota</taxon>
        <taxon>Candidatus Muiribacteriia</taxon>
        <taxon>Candidatus Muiribacteriales</taxon>
        <taxon>Candidatus Muiribacteriaceae</taxon>
        <taxon>Candidatus Muiribacterium</taxon>
    </lineage>
</organism>
<comment type="similarity">
    <text evidence="7">Belongs to the binding-protein-dependent transport system permease family.</text>
</comment>
<feature type="transmembrane region" description="Helical" evidence="7">
    <location>
        <begin position="7"/>
        <end position="32"/>
    </location>
</feature>
<keyword evidence="3" id="KW-1003">Cell membrane</keyword>
<dbReference type="GO" id="GO:0055085">
    <property type="term" value="P:transmembrane transport"/>
    <property type="evidence" value="ECO:0007669"/>
    <property type="project" value="InterPro"/>
</dbReference>
<dbReference type="CDD" id="cd06261">
    <property type="entry name" value="TM_PBP2"/>
    <property type="match status" value="1"/>
</dbReference>
<feature type="transmembrane region" description="Helical" evidence="7">
    <location>
        <begin position="152"/>
        <end position="177"/>
    </location>
</feature>
<dbReference type="PROSITE" id="PS50928">
    <property type="entry name" value="ABC_TM1"/>
    <property type="match status" value="1"/>
</dbReference>
<evidence type="ECO:0000256" key="5">
    <source>
        <dbReference type="ARBA" id="ARBA00022989"/>
    </source>
</evidence>
<evidence type="ECO:0000256" key="6">
    <source>
        <dbReference type="ARBA" id="ARBA00023136"/>
    </source>
</evidence>
<evidence type="ECO:0000256" key="4">
    <source>
        <dbReference type="ARBA" id="ARBA00022692"/>
    </source>
</evidence>
<comment type="subcellular location">
    <subcellularLocation>
        <location evidence="1 7">Cell membrane</location>
        <topology evidence="1 7">Multi-pass membrane protein</topology>
    </subcellularLocation>
</comment>
<proteinExistence type="inferred from homology"/>
<dbReference type="AlphaFoldDB" id="A0A2N5ZJ24"/>
<feature type="transmembrane region" description="Helical" evidence="7">
    <location>
        <begin position="206"/>
        <end position="227"/>
    </location>
</feature>